<dbReference type="EnsemblFungi" id="FOXG_03213T0">
    <property type="protein sequence ID" value="FOXG_03213P0"/>
    <property type="gene ID" value="FOXG_03213"/>
</dbReference>
<dbReference type="Proteomes" id="UP000002489">
    <property type="component" value="Unassembled WGS sequence"/>
</dbReference>
<reference evidence="3" key="1">
    <citation type="journal article" date="2012" name="Mol. Plant Microbe Interact.">
        <title>A highly conserved effector in Fusarium oxysporum is required for full virulence on Arabidopsis.</title>
        <authorList>
            <person name="Thatcher L.F."/>
            <person name="Gardiner D.M."/>
            <person name="Kazan K."/>
            <person name="Manners J."/>
        </authorList>
    </citation>
    <scope>NUCLEOTIDE SEQUENCE [LARGE SCALE GENOMIC DNA]</scope>
    <source>
        <strain evidence="3">Fo5176</strain>
    </source>
</reference>
<evidence type="ECO:0000313" key="3">
    <source>
        <dbReference type="Proteomes" id="UP000002489"/>
    </source>
</evidence>
<organism evidence="2 3">
    <name type="scientific">Fusarium oxysporum (strain Fo5176)</name>
    <name type="common">Fusarium vascular wilt</name>
    <dbReference type="NCBI Taxonomy" id="660025"/>
    <lineage>
        <taxon>Eukaryota</taxon>
        <taxon>Fungi</taxon>
        <taxon>Dikarya</taxon>
        <taxon>Ascomycota</taxon>
        <taxon>Pezizomycotina</taxon>
        <taxon>Sordariomycetes</taxon>
        <taxon>Hypocreomycetidae</taxon>
        <taxon>Hypocreales</taxon>
        <taxon>Nectriaceae</taxon>
        <taxon>Fusarium</taxon>
        <taxon>Fusarium oxysporum species complex</taxon>
    </lineage>
</organism>
<reference evidence="2" key="2">
    <citation type="submission" date="2025-08" db="UniProtKB">
        <authorList>
            <consortium name="EnsemblFungi"/>
        </authorList>
    </citation>
    <scope>IDENTIFICATION</scope>
    <source>
        <strain evidence="2">4287 / CBS 123668 / FGSC 9935 / NRRL 34936</strain>
    </source>
</reference>
<protein>
    <submittedName>
        <fullName evidence="2">Uncharacterized protein</fullName>
    </submittedName>
</protein>
<proteinExistence type="predicted"/>
<evidence type="ECO:0000256" key="1">
    <source>
        <dbReference type="SAM" id="MobiDB-lite"/>
    </source>
</evidence>
<evidence type="ECO:0000313" key="2">
    <source>
        <dbReference type="EnsemblFungi" id="FOXG_03213P0"/>
    </source>
</evidence>
<sequence>MEVQSATPTGPWQDQLDSMETPPLPWHKPSILT</sequence>
<dbReference type="AlphaFoldDB" id="A0A0C4DHQ6"/>
<name>A0A0C4DHQ6_FUSOF</name>
<accession>A0A0C4DHQ6</accession>
<feature type="region of interest" description="Disordered" evidence="1">
    <location>
        <begin position="1"/>
        <end position="33"/>
    </location>
</feature>
<feature type="compositionally biased region" description="Polar residues" evidence="1">
    <location>
        <begin position="1"/>
        <end position="18"/>
    </location>
</feature>